<dbReference type="Proteomes" id="UP000694865">
    <property type="component" value="Unplaced"/>
</dbReference>
<feature type="transmembrane region" description="Helical" evidence="1">
    <location>
        <begin position="69"/>
        <end position="90"/>
    </location>
</feature>
<organism evidence="2 3">
    <name type="scientific">Saccoglossus kowalevskii</name>
    <name type="common">Acorn worm</name>
    <dbReference type="NCBI Taxonomy" id="10224"/>
    <lineage>
        <taxon>Eukaryota</taxon>
        <taxon>Metazoa</taxon>
        <taxon>Hemichordata</taxon>
        <taxon>Enteropneusta</taxon>
        <taxon>Harrimaniidae</taxon>
        <taxon>Saccoglossus</taxon>
    </lineage>
</organism>
<proteinExistence type="predicted"/>
<dbReference type="Gene3D" id="1.20.1250.20">
    <property type="entry name" value="MFS general substrate transporter like domains"/>
    <property type="match status" value="1"/>
</dbReference>
<evidence type="ECO:0000313" key="2">
    <source>
        <dbReference type="Proteomes" id="UP000694865"/>
    </source>
</evidence>
<keyword evidence="1" id="KW-0812">Transmembrane</keyword>
<dbReference type="GeneID" id="102808507"/>
<feature type="transmembrane region" description="Helical" evidence="1">
    <location>
        <begin position="6"/>
        <end position="25"/>
    </location>
</feature>
<dbReference type="InterPro" id="IPR011701">
    <property type="entry name" value="MFS"/>
</dbReference>
<feature type="transmembrane region" description="Helical" evidence="1">
    <location>
        <begin position="37"/>
        <end position="63"/>
    </location>
</feature>
<evidence type="ECO:0000313" key="3">
    <source>
        <dbReference type="RefSeq" id="XP_006822783.1"/>
    </source>
</evidence>
<reference evidence="3" key="1">
    <citation type="submission" date="2025-08" db="UniProtKB">
        <authorList>
            <consortium name="RefSeq"/>
        </authorList>
    </citation>
    <scope>IDENTIFICATION</scope>
    <source>
        <tissue evidence="3">Testes</tissue>
    </source>
</reference>
<protein>
    <submittedName>
        <fullName evidence="3">Monocarboxylate transporter 14-like</fullName>
    </submittedName>
</protein>
<name>A0ABM0MRZ2_SACKO</name>
<dbReference type="InterPro" id="IPR036259">
    <property type="entry name" value="MFS_trans_sf"/>
</dbReference>
<gene>
    <name evidence="3" type="primary">LOC102808507</name>
</gene>
<evidence type="ECO:0000256" key="1">
    <source>
        <dbReference type="SAM" id="Phobius"/>
    </source>
</evidence>
<dbReference type="Pfam" id="PF07690">
    <property type="entry name" value="MFS_1"/>
    <property type="match status" value="1"/>
</dbReference>
<keyword evidence="1" id="KW-1133">Transmembrane helix</keyword>
<accession>A0ABM0MRZ2</accession>
<keyword evidence="2" id="KW-1185">Reference proteome</keyword>
<sequence>MSYGIYVIYPTLLGLLSGMFFTLFSQVIKDITGGPNVTAGVALGTMAIGVGALIGPTVAGVIYDTSRDYQFSFYFFGSCMVFAGLIMLTLEPYATLRQHKLQRHEENNLAFPEGDLHSRTIGVYRDVVA</sequence>
<dbReference type="SUPFAM" id="SSF103473">
    <property type="entry name" value="MFS general substrate transporter"/>
    <property type="match status" value="1"/>
</dbReference>
<keyword evidence="1" id="KW-0472">Membrane</keyword>
<dbReference type="RefSeq" id="XP_006822783.1">
    <property type="nucleotide sequence ID" value="XM_006822720.1"/>
</dbReference>